<dbReference type="PANTHER" id="PTHR46771">
    <property type="entry name" value="DETERIN"/>
    <property type="match status" value="1"/>
</dbReference>
<accession>A0A177TGP4</accession>
<evidence type="ECO:0000313" key="4">
    <source>
        <dbReference type="EMBL" id="KAE8257474.1"/>
    </source>
</evidence>
<feature type="region of interest" description="Disordered" evidence="3">
    <location>
        <begin position="444"/>
        <end position="510"/>
    </location>
</feature>
<evidence type="ECO:0008006" key="6">
    <source>
        <dbReference type="Google" id="ProtNLM"/>
    </source>
</evidence>
<dbReference type="Gene3D" id="1.10.1170.10">
    <property type="entry name" value="Inhibitor Of Apoptosis Protein (2mihbC-IAP-1), Chain A"/>
    <property type="match status" value="2"/>
</dbReference>
<comment type="caution">
    <text evidence="4">The sequence shown here is derived from an EMBL/GenBank/DDBJ whole genome shotgun (WGS) entry which is preliminary data.</text>
</comment>
<feature type="compositionally biased region" description="Acidic residues" evidence="3">
    <location>
        <begin position="331"/>
        <end position="342"/>
    </location>
</feature>
<keyword evidence="2" id="KW-0862">Zinc</keyword>
<dbReference type="PROSITE" id="PS50143">
    <property type="entry name" value="BIR_REPEAT_2"/>
    <property type="match status" value="2"/>
</dbReference>
<sequence>MSMAIEEQRIASFTTTRPAWPHPTSSASTSRSKASSARSHQYPLPEQLAAASFYFSPSPDAPDNCTSFVDGTNIADWMAGDDPIDRLVEVKPNHPWILIMRSAREAEEHEPEQQQQQKSFSSRGSKKAAPKRGKSRGDKTMDVTVDPDSLAQFSWENADLVPNSKVMTDARKATFGKEWPHDAKRGWSCTSAKVAAAGFHYDPSVEEPDNAACAYCKKALAGWEKGDDPIYEHQRRRPECPFFNVRPHRTDGGRTDEEEEEEIKVVEPERSVRPRRAQAKAKVIDQQEDVDGEEDEVEEVVEVVEKKKKSSTPVKSKAKAKVKARAPSPVEIDDDDEEEDRDDGPSRILPNNNHTELRKSNQREEVPPEKDDEEPILPPLPTANDLVTEADLSKTVDQYLREKTNEALEEMRAQGEAKLQHLRKRVFSERKEIEAILNGKRKVVRRSAAAGEEEDVDDGGGRGVGSSRDRDGDVFGEMPGVERKATGVEKKKGSKAKGRPKLPAFESTPP</sequence>
<dbReference type="InterPro" id="IPR001370">
    <property type="entry name" value="BIR_rpt"/>
</dbReference>
<dbReference type="PANTHER" id="PTHR46771:SF5">
    <property type="entry name" value="DETERIN"/>
    <property type="match status" value="1"/>
</dbReference>
<feature type="compositionally biased region" description="Basic and acidic residues" evidence="3">
    <location>
        <begin position="355"/>
        <end position="369"/>
    </location>
</feature>
<dbReference type="Proteomes" id="UP000077521">
    <property type="component" value="Unassembled WGS sequence"/>
</dbReference>
<keyword evidence="1" id="KW-0479">Metal-binding</keyword>
<evidence type="ECO:0000256" key="2">
    <source>
        <dbReference type="ARBA" id="ARBA00022833"/>
    </source>
</evidence>
<reference evidence="4" key="2">
    <citation type="journal article" date="2019" name="IMA Fungus">
        <title>Genome sequencing and comparison of five Tilletia species to identify candidate genes for the detection of regulated species infecting wheat.</title>
        <authorList>
            <person name="Nguyen H.D.T."/>
            <person name="Sultana T."/>
            <person name="Kesanakurti P."/>
            <person name="Hambleton S."/>
        </authorList>
    </citation>
    <scope>NUCLEOTIDE SEQUENCE</scope>
    <source>
        <strain evidence="4">DAOMC 236416</strain>
    </source>
</reference>
<reference evidence="4" key="1">
    <citation type="submission" date="2016-04" db="EMBL/GenBank/DDBJ databases">
        <authorList>
            <person name="Nguyen H.D."/>
            <person name="Samba Siva P."/>
            <person name="Cullis J."/>
            <person name="Levesque C.A."/>
            <person name="Hambleton S."/>
        </authorList>
    </citation>
    <scope>NUCLEOTIDE SEQUENCE</scope>
    <source>
        <strain evidence="4">DAOMC 236416</strain>
    </source>
</reference>
<feature type="region of interest" description="Disordered" evidence="3">
    <location>
        <begin position="105"/>
        <end position="144"/>
    </location>
</feature>
<dbReference type="CDD" id="cd00022">
    <property type="entry name" value="BIR"/>
    <property type="match status" value="1"/>
</dbReference>
<organism evidence="4 5">
    <name type="scientific">Tilletia indica</name>
    <dbReference type="NCBI Taxonomy" id="43049"/>
    <lineage>
        <taxon>Eukaryota</taxon>
        <taxon>Fungi</taxon>
        <taxon>Dikarya</taxon>
        <taxon>Basidiomycota</taxon>
        <taxon>Ustilaginomycotina</taxon>
        <taxon>Exobasidiomycetes</taxon>
        <taxon>Tilletiales</taxon>
        <taxon>Tilletiaceae</taxon>
        <taxon>Tilletia</taxon>
    </lineage>
</organism>
<dbReference type="SMART" id="SM00238">
    <property type="entry name" value="BIR"/>
    <property type="match status" value="1"/>
</dbReference>
<name>A0A177TGP4_9BASI</name>
<evidence type="ECO:0000256" key="1">
    <source>
        <dbReference type="ARBA" id="ARBA00022723"/>
    </source>
</evidence>
<keyword evidence="5" id="KW-1185">Reference proteome</keyword>
<feature type="compositionally biased region" description="Low complexity" evidence="3">
    <location>
        <begin position="24"/>
        <end position="39"/>
    </location>
</feature>
<feature type="compositionally biased region" description="Acidic residues" evidence="3">
    <location>
        <begin position="286"/>
        <end position="302"/>
    </location>
</feature>
<feature type="compositionally biased region" description="Basic and acidic residues" evidence="3">
    <location>
        <begin position="263"/>
        <end position="272"/>
    </location>
</feature>
<dbReference type="Pfam" id="PF00653">
    <property type="entry name" value="BIR"/>
    <property type="match status" value="1"/>
</dbReference>
<dbReference type="SUPFAM" id="SSF57924">
    <property type="entry name" value="Inhibitor of apoptosis (IAP) repeat"/>
    <property type="match status" value="2"/>
</dbReference>
<gene>
    <name evidence="4" type="ORF">A4X13_0g2333</name>
</gene>
<dbReference type="AlphaFoldDB" id="A0A177TGP4"/>
<feature type="region of interest" description="Disordered" evidence="3">
    <location>
        <begin position="1"/>
        <end position="42"/>
    </location>
</feature>
<dbReference type="InterPro" id="IPR051190">
    <property type="entry name" value="Baculoviral_IAP"/>
</dbReference>
<evidence type="ECO:0000256" key="3">
    <source>
        <dbReference type="SAM" id="MobiDB-lite"/>
    </source>
</evidence>
<evidence type="ECO:0000313" key="5">
    <source>
        <dbReference type="Proteomes" id="UP000077521"/>
    </source>
</evidence>
<feature type="compositionally biased region" description="Basic and acidic residues" evidence="3">
    <location>
        <begin position="480"/>
        <end position="491"/>
    </location>
</feature>
<feature type="region of interest" description="Disordered" evidence="3">
    <location>
        <begin position="242"/>
        <end position="390"/>
    </location>
</feature>
<proteinExistence type="predicted"/>
<feature type="compositionally biased region" description="Basic residues" evidence="3">
    <location>
        <begin position="124"/>
        <end position="134"/>
    </location>
</feature>
<dbReference type="GO" id="GO:0046872">
    <property type="term" value="F:metal ion binding"/>
    <property type="evidence" value="ECO:0007669"/>
    <property type="project" value="UniProtKB-KW"/>
</dbReference>
<feature type="compositionally biased region" description="Basic residues" evidence="3">
    <location>
        <begin position="306"/>
        <end position="324"/>
    </location>
</feature>
<dbReference type="EMBL" id="LWDF02000109">
    <property type="protein sequence ID" value="KAE8257474.1"/>
    <property type="molecule type" value="Genomic_DNA"/>
</dbReference>
<protein>
    <recommendedName>
        <fullName evidence="6">BIR-domain-containing protein</fullName>
    </recommendedName>
</protein>